<evidence type="ECO:0000256" key="4">
    <source>
        <dbReference type="SAM" id="SignalP"/>
    </source>
</evidence>
<feature type="signal peptide" evidence="4">
    <location>
        <begin position="1"/>
        <end position="19"/>
    </location>
</feature>
<dbReference type="PROSITE" id="PS50005">
    <property type="entry name" value="TPR"/>
    <property type="match status" value="1"/>
</dbReference>
<dbReference type="EMBL" id="SRMB01000003">
    <property type="protein sequence ID" value="TGE26699.1"/>
    <property type="molecule type" value="Genomic_DNA"/>
</dbReference>
<dbReference type="AlphaFoldDB" id="A0A4Z0QBE3"/>
<reference evidence="5 6" key="1">
    <citation type="submission" date="2019-04" db="EMBL/GenBank/DDBJ databases">
        <authorList>
            <person name="Feng G."/>
            <person name="Zhang J."/>
            <person name="Zhu H."/>
        </authorList>
    </citation>
    <scope>NUCLEOTIDE SEQUENCE [LARGE SCALE GENOMIC DNA]</scope>
    <source>
        <strain evidence="5 6">9PBR-1</strain>
    </source>
</reference>
<dbReference type="PANTHER" id="PTHR44858">
    <property type="entry name" value="TETRATRICOPEPTIDE REPEAT PROTEIN 6"/>
    <property type="match status" value="1"/>
</dbReference>
<dbReference type="Gene3D" id="1.25.40.10">
    <property type="entry name" value="Tetratricopeptide repeat domain"/>
    <property type="match status" value="3"/>
</dbReference>
<dbReference type="SUPFAM" id="SSF48452">
    <property type="entry name" value="TPR-like"/>
    <property type="match status" value="1"/>
</dbReference>
<evidence type="ECO:0000256" key="3">
    <source>
        <dbReference type="PROSITE-ProRule" id="PRU00339"/>
    </source>
</evidence>
<keyword evidence="6" id="KW-1185">Reference proteome</keyword>
<evidence type="ECO:0000313" key="6">
    <source>
        <dbReference type="Proteomes" id="UP000298471"/>
    </source>
</evidence>
<sequence length="399" mass="45042">MRYYLLLAASVLAAPGAWAQTTIPADLLPKAEQLVQKQQYETAYDLLEKADPKNQQPQVLLAKEKLVLDNYLVSMGHQMFGLRNLKPGETVGQLRGKEGDYSMHPLDLPLELNRLQRKYPTNYALAKGLGDYYYAVQQCGCGEQDKTAAQLLDLVLRYYGAAHAHGLGDFMSHYAVGYANLMQQKTAASIPPFEKSIALNPQYPTSHYNLAYALMHLNRQAEAVPHAQQAYDLYTDPELKADAVRMLGVLYQEQKQPAEALKAYRQSLALQPDNYQTLKLMLAMAVPARSPEATELATRLYRLDPADDQMFIDIMDIYQASKQWAEAEAFFRSQLPSTPKEPAPQGLLHFYLAILNMQLERPKEARPHFLEAQKQLAKVVKPDHEMFSVIKRGLAETKP</sequence>
<dbReference type="PANTHER" id="PTHR44858:SF1">
    <property type="entry name" value="UDP-N-ACETYLGLUCOSAMINE--PEPTIDE N-ACETYLGLUCOSAMINYLTRANSFERASE SPINDLY-RELATED"/>
    <property type="match status" value="1"/>
</dbReference>
<keyword evidence="2 3" id="KW-0802">TPR repeat</keyword>
<organism evidence="5 6">
    <name type="scientific">Hymenobacter metallicola</name>
    <dbReference type="NCBI Taxonomy" id="2563114"/>
    <lineage>
        <taxon>Bacteria</taxon>
        <taxon>Pseudomonadati</taxon>
        <taxon>Bacteroidota</taxon>
        <taxon>Cytophagia</taxon>
        <taxon>Cytophagales</taxon>
        <taxon>Hymenobacteraceae</taxon>
        <taxon>Hymenobacter</taxon>
    </lineage>
</organism>
<dbReference type="RefSeq" id="WP_135396603.1">
    <property type="nucleotide sequence ID" value="NZ_SRMB01000003.1"/>
</dbReference>
<dbReference type="OrthoDB" id="1112543at2"/>
<dbReference type="Proteomes" id="UP000298471">
    <property type="component" value="Unassembled WGS sequence"/>
</dbReference>
<keyword evidence="4" id="KW-0732">Signal</keyword>
<dbReference type="InterPro" id="IPR011990">
    <property type="entry name" value="TPR-like_helical_dom_sf"/>
</dbReference>
<keyword evidence="1" id="KW-0677">Repeat</keyword>
<evidence type="ECO:0000256" key="1">
    <source>
        <dbReference type="ARBA" id="ARBA00022737"/>
    </source>
</evidence>
<proteinExistence type="predicted"/>
<dbReference type="InterPro" id="IPR050498">
    <property type="entry name" value="Ycf3"/>
</dbReference>
<protein>
    <submittedName>
        <fullName evidence="5">Tetratricopeptide repeat protein</fullName>
    </submittedName>
</protein>
<name>A0A4Z0QBE3_9BACT</name>
<gene>
    <name evidence="5" type="ORF">E5K02_18150</name>
</gene>
<feature type="chain" id="PRO_5021393540" evidence="4">
    <location>
        <begin position="20"/>
        <end position="399"/>
    </location>
</feature>
<dbReference type="PROSITE" id="PS50293">
    <property type="entry name" value="TPR_REGION"/>
    <property type="match status" value="1"/>
</dbReference>
<accession>A0A4Z0QBE3</accession>
<dbReference type="InterPro" id="IPR019734">
    <property type="entry name" value="TPR_rpt"/>
</dbReference>
<evidence type="ECO:0000256" key="2">
    <source>
        <dbReference type="ARBA" id="ARBA00022803"/>
    </source>
</evidence>
<evidence type="ECO:0000313" key="5">
    <source>
        <dbReference type="EMBL" id="TGE26699.1"/>
    </source>
</evidence>
<feature type="repeat" description="TPR" evidence="3">
    <location>
        <begin position="241"/>
        <end position="274"/>
    </location>
</feature>
<dbReference type="SMART" id="SM00028">
    <property type="entry name" value="TPR"/>
    <property type="match status" value="4"/>
</dbReference>
<dbReference type="Pfam" id="PF13424">
    <property type="entry name" value="TPR_12"/>
    <property type="match status" value="1"/>
</dbReference>
<comment type="caution">
    <text evidence="5">The sequence shown here is derived from an EMBL/GenBank/DDBJ whole genome shotgun (WGS) entry which is preliminary data.</text>
</comment>